<dbReference type="SUPFAM" id="SSF54909">
    <property type="entry name" value="Dimeric alpha+beta barrel"/>
    <property type="match status" value="1"/>
</dbReference>
<comment type="caution">
    <text evidence="1">The sequence shown here is derived from an EMBL/GenBank/DDBJ whole genome shotgun (WGS) entry which is preliminary data.</text>
</comment>
<dbReference type="RefSeq" id="WP_238311665.1">
    <property type="nucleotide sequence ID" value="NZ_BPQV01000007.1"/>
</dbReference>
<protein>
    <recommendedName>
        <fullName evidence="3">RNA signal recognition particle 4.5S RNA</fullName>
    </recommendedName>
</protein>
<evidence type="ECO:0000313" key="2">
    <source>
        <dbReference type="Proteomes" id="UP001055156"/>
    </source>
</evidence>
<dbReference type="Proteomes" id="UP001055156">
    <property type="component" value="Unassembled WGS sequence"/>
</dbReference>
<dbReference type="Gene3D" id="3.30.70.100">
    <property type="match status" value="1"/>
</dbReference>
<dbReference type="PIRSF" id="PIRSF007028">
    <property type="entry name" value="UCP007028"/>
    <property type="match status" value="1"/>
</dbReference>
<dbReference type="InterPro" id="IPR009874">
    <property type="entry name" value="DUF1428"/>
</dbReference>
<name>A0ABQ4TA46_METOR</name>
<gene>
    <name evidence="1" type="primary">ybaA</name>
    <name evidence="1" type="ORF">LKMONMHP_2731</name>
</gene>
<reference evidence="1" key="2">
    <citation type="submission" date="2021-08" db="EMBL/GenBank/DDBJ databases">
        <authorList>
            <person name="Tani A."/>
            <person name="Ola A."/>
            <person name="Ogura Y."/>
            <person name="Katsura K."/>
            <person name="Hayashi T."/>
        </authorList>
    </citation>
    <scope>NUCLEOTIDE SEQUENCE</scope>
    <source>
        <strain evidence="1">NBRC 15689</strain>
    </source>
</reference>
<keyword evidence="2" id="KW-1185">Reference proteome</keyword>
<sequence length="117" mass="12734">MPYVDGFVVPVPKAKLDAYRALAETAASIWKEHGALAFVECIGDDVPQGELTSFPRAVQAEEDEVVAFSWIVFPSREARDAVNGKVMADPRMDCDPATAPFDAKRMIYGGFTPLLGL</sequence>
<evidence type="ECO:0008006" key="3">
    <source>
        <dbReference type="Google" id="ProtNLM"/>
    </source>
</evidence>
<dbReference type="EMBL" id="BPQV01000007">
    <property type="protein sequence ID" value="GJE27869.1"/>
    <property type="molecule type" value="Genomic_DNA"/>
</dbReference>
<accession>A0ABQ4TA46</accession>
<dbReference type="Pfam" id="PF07237">
    <property type="entry name" value="DUF1428"/>
    <property type="match status" value="1"/>
</dbReference>
<organism evidence="1 2">
    <name type="scientific">Methylobacterium organophilum</name>
    <dbReference type="NCBI Taxonomy" id="410"/>
    <lineage>
        <taxon>Bacteria</taxon>
        <taxon>Pseudomonadati</taxon>
        <taxon>Pseudomonadota</taxon>
        <taxon>Alphaproteobacteria</taxon>
        <taxon>Hyphomicrobiales</taxon>
        <taxon>Methylobacteriaceae</taxon>
        <taxon>Methylobacterium</taxon>
    </lineage>
</organism>
<proteinExistence type="predicted"/>
<evidence type="ECO:0000313" key="1">
    <source>
        <dbReference type="EMBL" id="GJE27869.1"/>
    </source>
</evidence>
<dbReference type="InterPro" id="IPR011008">
    <property type="entry name" value="Dimeric_a/b-barrel"/>
</dbReference>
<reference evidence="1" key="1">
    <citation type="journal article" date="2021" name="Front. Microbiol.">
        <title>Comprehensive Comparative Genomics and Phenotyping of Methylobacterium Species.</title>
        <authorList>
            <person name="Alessa O."/>
            <person name="Ogura Y."/>
            <person name="Fujitani Y."/>
            <person name="Takami H."/>
            <person name="Hayashi T."/>
            <person name="Sahin N."/>
            <person name="Tani A."/>
        </authorList>
    </citation>
    <scope>NUCLEOTIDE SEQUENCE</scope>
    <source>
        <strain evidence="1">NBRC 15689</strain>
    </source>
</reference>